<name>A0A8D9D5S2_BRACM</name>
<proteinExistence type="predicted"/>
<dbReference type="EMBL" id="LS974622">
    <property type="protein sequence ID" value="CAG7871162.1"/>
    <property type="molecule type" value="Genomic_DNA"/>
</dbReference>
<dbReference type="Gramene" id="A06p34020.2_BraZ1">
    <property type="protein sequence ID" value="A06p34020.2_BraZ1.CDS"/>
    <property type="gene ID" value="A06g34020.2_BraZ1"/>
</dbReference>
<sequence length="128" mass="14650">YEDIFTNTLFINDQKTILALTLSLSLATIFFSSLFLSIFFLLLCLRFTGDPPSLSLSRSFFFLSASDSPEIHHLSLIPPVLCGSHCRLLLLYKIPNCFLEAVFKLIREPQPCQHTFASMYNGNHHFHH</sequence>
<reference evidence="2 3" key="1">
    <citation type="submission" date="2021-07" db="EMBL/GenBank/DDBJ databases">
        <authorList>
            <consortium name="Genoscope - CEA"/>
            <person name="William W."/>
        </authorList>
    </citation>
    <scope>NUCLEOTIDE SEQUENCE [LARGE SCALE GENOMIC DNA]</scope>
</reference>
<keyword evidence="1" id="KW-0472">Membrane</keyword>
<feature type="transmembrane region" description="Helical" evidence="1">
    <location>
        <begin position="17"/>
        <end position="45"/>
    </location>
</feature>
<evidence type="ECO:0000313" key="2">
    <source>
        <dbReference type="EMBL" id="CAG7871162.1"/>
    </source>
</evidence>
<evidence type="ECO:0000313" key="3">
    <source>
        <dbReference type="Proteomes" id="UP000694005"/>
    </source>
</evidence>
<gene>
    <name evidence="2" type="ORF">BRAPAZ1V2_A06P34020.2</name>
</gene>
<evidence type="ECO:0000256" key="1">
    <source>
        <dbReference type="SAM" id="Phobius"/>
    </source>
</evidence>
<organism evidence="2 3">
    <name type="scientific">Brassica campestris</name>
    <name type="common">Field mustard</name>
    <dbReference type="NCBI Taxonomy" id="3711"/>
    <lineage>
        <taxon>Eukaryota</taxon>
        <taxon>Viridiplantae</taxon>
        <taxon>Streptophyta</taxon>
        <taxon>Embryophyta</taxon>
        <taxon>Tracheophyta</taxon>
        <taxon>Spermatophyta</taxon>
        <taxon>Magnoliopsida</taxon>
        <taxon>eudicotyledons</taxon>
        <taxon>Gunneridae</taxon>
        <taxon>Pentapetalae</taxon>
        <taxon>rosids</taxon>
        <taxon>malvids</taxon>
        <taxon>Brassicales</taxon>
        <taxon>Brassicaceae</taxon>
        <taxon>Brassiceae</taxon>
        <taxon>Brassica</taxon>
    </lineage>
</organism>
<dbReference type="AlphaFoldDB" id="A0A8D9D5S2"/>
<keyword evidence="1" id="KW-1133">Transmembrane helix</keyword>
<protein>
    <submittedName>
        <fullName evidence="2">Uncharacterized protein</fullName>
    </submittedName>
</protein>
<feature type="non-terminal residue" evidence="2">
    <location>
        <position position="1"/>
    </location>
</feature>
<keyword evidence="1" id="KW-0812">Transmembrane</keyword>
<dbReference type="Proteomes" id="UP000694005">
    <property type="component" value="Chromosome A06"/>
</dbReference>
<accession>A0A8D9D5S2</accession>